<evidence type="ECO:0000313" key="1">
    <source>
        <dbReference type="EMBL" id="AGC71670.1"/>
    </source>
</evidence>
<proteinExistence type="predicted"/>
<dbReference type="EMBL" id="JX649879">
    <property type="protein sequence ID" value="AGC71670.1"/>
    <property type="molecule type" value="Genomic_DNA"/>
</dbReference>
<sequence length="132" mass="14293">MNDTHWHRLDALVAALAEDSILIQKRIDQHAHAQQQSFVSVLAQTPESLRGLLLSLAPSSQRVISHSVSCSVRMTKQHGISGSILVSPLNLGFALLHHHSAQEESSVSVDVIAVPVPAADPLRAASRRERTS</sequence>
<reference evidence="1" key="1">
    <citation type="submission" date="2012-09" db="EMBL/GenBank/DDBJ databases">
        <title>Metagenomic Characterization of a Microbial Community in Wastewater Detects High Levels of Antibiotic Resistance.</title>
        <authorList>
            <person name="Abrams M."/>
            <person name="Caldwell A."/>
            <person name="Vandaei E."/>
            <person name="Lee W."/>
            <person name="Perrott J."/>
            <person name="Khan S.Y."/>
            <person name="Ta J."/>
            <person name="Romero D."/>
            <person name="Nguyen V."/>
            <person name="Pourmand N."/>
            <person name="Ouverney C.C."/>
        </authorList>
    </citation>
    <scope>NUCLEOTIDE SEQUENCE</scope>
</reference>
<protein>
    <submittedName>
        <fullName evidence="1">Uncharacterized protein</fullName>
    </submittedName>
</protein>
<accession>L7VZR6</accession>
<dbReference type="AlphaFoldDB" id="L7VZR6"/>
<organism evidence="1">
    <name type="scientific">uncultured bacterium A1Q1_fos_2386</name>
    <dbReference type="NCBI Taxonomy" id="1256568"/>
    <lineage>
        <taxon>Bacteria</taxon>
        <taxon>environmental samples</taxon>
    </lineage>
</organism>
<name>L7VZR6_9BACT</name>